<gene>
    <name evidence="1" type="ORF">DACRYDRAFT_94784</name>
</gene>
<dbReference type="GeneID" id="63692304"/>
<reference evidence="1 2" key="1">
    <citation type="journal article" date="2012" name="Science">
        <title>The Paleozoic origin of enzymatic lignin decomposition reconstructed from 31 fungal genomes.</title>
        <authorList>
            <person name="Floudas D."/>
            <person name="Binder M."/>
            <person name="Riley R."/>
            <person name="Barry K."/>
            <person name="Blanchette R.A."/>
            <person name="Henrissat B."/>
            <person name="Martinez A.T."/>
            <person name="Otillar R."/>
            <person name="Spatafora J.W."/>
            <person name="Yadav J.S."/>
            <person name="Aerts A."/>
            <person name="Benoit I."/>
            <person name="Boyd A."/>
            <person name="Carlson A."/>
            <person name="Copeland A."/>
            <person name="Coutinho P.M."/>
            <person name="de Vries R.P."/>
            <person name="Ferreira P."/>
            <person name="Findley K."/>
            <person name="Foster B."/>
            <person name="Gaskell J."/>
            <person name="Glotzer D."/>
            <person name="Gorecki P."/>
            <person name="Heitman J."/>
            <person name="Hesse C."/>
            <person name="Hori C."/>
            <person name="Igarashi K."/>
            <person name="Jurgens J.A."/>
            <person name="Kallen N."/>
            <person name="Kersten P."/>
            <person name="Kohler A."/>
            <person name="Kuees U."/>
            <person name="Kumar T.K.A."/>
            <person name="Kuo A."/>
            <person name="LaButti K."/>
            <person name="Larrondo L.F."/>
            <person name="Lindquist E."/>
            <person name="Ling A."/>
            <person name="Lombard V."/>
            <person name="Lucas S."/>
            <person name="Lundell T."/>
            <person name="Martin R."/>
            <person name="McLaughlin D.J."/>
            <person name="Morgenstern I."/>
            <person name="Morin E."/>
            <person name="Murat C."/>
            <person name="Nagy L.G."/>
            <person name="Nolan M."/>
            <person name="Ohm R.A."/>
            <person name="Patyshakuliyeva A."/>
            <person name="Rokas A."/>
            <person name="Ruiz-Duenas F.J."/>
            <person name="Sabat G."/>
            <person name="Salamov A."/>
            <person name="Samejima M."/>
            <person name="Schmutz J."/>
            <person name="Slot J.C."/>
            <person name="St John F."/>
            <person name="Stenlid J."/>
            <person name="Sun H."/>
            <person name="Sun S."/>
            <person name="Syed K."/>
            <person name="Tsang A."/>
            <person name="Wiebenga A."/>
            <person name="Young D."/>
            <person name="Pisabarro A."/>
            <person name="Eastwood D.C."/>
            <person name="Martin F."/>
            <person name="Cullen D."/>
            <person name="Grigoriev I.V."/>
            <person name="Hibbett D.S."/>
        </authorList>
    </citation>
    <scope>NUCLEOTIDE SEQUENCE [LARGE SCALE GENOMIC DNA]</scope>
    <source>
        <strain evidence="1 2">DJM-731 SS1</strain>
    </source>
</reference>
<accession>M5FVB3</accession>
<keyword evidence="2" id="KW-1185">Reference proteome</keyword>
<name>M5FVB3_DACPD</name>
<proteinExistence type="predicted"/>
<sequence>MICQRSSSARIGADYRDTRWRTGSRCRGAAVEHPRARLRSEPCTSLRSNPVHLCLLFLLFPNLFQLSSQRSPTCSQRSPTCSQSSAPSSLLPTSAHAPLLHRLLDIDHCKQMEAGVSESEEGGPWKRLDSSVTGGRDRAEGWRRVGRTGSLPEWCCDLIPDQRAAVWRGRGRLWSSTIVS</sequence>
<dbReference type="AlphaFoldDB" id="M5FVB3"/>
<evidence type="ECO:0000313" key="2">
    <source>
        <dbReference type="Proteomes" id="UP000030653"/>
    </source>
</evidence>
<dbReference type="Proteomes" id="UP000030653">
    <property type="component" value="Unassembled WGS sequence"/>
</dbReference>
<dbReference type="EMBL" id="JH795863">
    <property type="protein sequence ID" value="EJU01726.1"/>
    <property type="molecule type" value="Genomic_DNA"/>
</dbReference>
<evidence type="ECO:0000313" key="1">
    <source>
        <dbReference type="EMBL" id="EJU01726.1"/>
    </source>
</evidence>
<organism evidence="1 2">
    <name type="scientific">Dacryopinax primogenitus (strain DJM 731)</name>
    <name type="common">Brown rot fungus</name>
    <dbReference type="NCBI Taxonomy" id="1858805"/>
    <lineage>
        <taxon>Eukaryota</taxon>
        <taxon>Fungi</taxon>
        <taxon>Dikarya</taxon>
        <taxon>Basidiomycota</taxon>
        <taxon>Agaricomycotina</taxon>
        <taxon>Dacrymycetes</taxon>
        <taxon>Dacrymycetales</taxon>
        <taxon>Dacrymycetaceae</taxon>
        <taxon>Dacryopinax</taxon>
    </lineage>
</organism>
<protein>
    <submittedName>
        <fullName evidence="1">Uncharacterized protein</fullName>
    </submittedName>
</protein>
<dbReference type="RefSeq" id="XP_040628623.1">
    <property type="nucleotide sequence ID" value="XM_040777242.1"/>
</dbReference>
<dbReference type="HOGENOM" id="CLU_1496162_0_0_1"/>